<name>A0ABZ2RFQ4_ECTME</name>
<keyword evidence="3" id="KW-0418">Kinase</keyword>
<evidence type="ECO:0000313" key="5">
    <source>
        <dbReference type="EMBL" id="WXL25817.1"/>
    </source>
</evidence>
<evidence type="ECO:0000259" key="4">
    <source>
        <dbReference type="Pfam" id="PF07804"/>
    </source>
</evidence>
<keyword evidence="2" id="KW-0808">Transferase</keyword>
<proteinExistence type="inferred from homology"/>
<sequence>MPDERNNTVTLQVHNNGRWQDALTITFDTPAEGLRSQCSTRYLETYLVENLDALSTIKAPAVSARWPLSWEVAHDIAPAFLHDVIPSGAARRLILARMGVPLDADEEFYLLQNCTPAPVGHMRVKESLSRFLGTGAVIGFSRDDVIQRDTRFLDYAYEQGVAVGGATGAGGEAPKLLLAEGTDGLIYPDALLADDQVKQHWFVKFPRNTATETDRNILRSEYCYYQALNQLGFNTISADGLAYETAAKPSLWMQRFDRVAAADGVQYRAVESMYSLCGITRPGSRLEHMQVIRQLAQAWAEAGQRDEIPVIVSEYLRRDLLNQVLGNTDNHGRNLSILRLDERLEFAPIYDLAPMVMDPEGIVRTSKWPANIEQLGKTNWRALCTELAEFADPEQLFEHLRADAQTCLALPDLLLGLGLPEETWNAPMIPLKRLQATLKDWGLL</sequence>
<dbReference type="InterPro" id="IPR052028">
    <property type="entry name" value="HipA_Ser/Thr_kinase"/>
</dbReference>
<dbReference type="PANTHER" id="PTHR37419:SF8">
    <property type="entry name" value="TOXIN YJJJ"/>
    <property type="match status" value="1"/>
</dbReference>
<dbReference type="Proteomes" id="UP001476583">
    <property type="component" value="Chromosome"/>
</dbReference>
<feature type="domain" description="HipA-like C-terminal" evidence="4">
    <location>
        <begin position="169"/>
        <end position="400"/>
    </location>
</feature>
<dbReference type="InterPro" id="IPR016869">
    <property type="entry name" value="UCP028135_HipA-like"/>
</dbReference>
<accession>A0ABZ2RFQ4</accession>
<evidence type="ECO:0000256" key="2">
    <source>
        <dbReference type="ARBA" id="ARBA00022679"/>
    </source>
</evidence>
<dbReference type="PIRSF" id="PIRSF028135">
    <property type="entry name" value="UCP028135_HipA-like"/>
    <property type="match status" value="1"/>
</dbReference>
<protein>
    <submittedName>
        <fullName evidence="5">HipA domain-containing protein</fullName>
    </submittedName>
</protein>
<dbReference type="Pfam" id="PF07804">
    <property type="entry name" value="HipA_C"/>
    <property type="match status" value="1"/>
</dbReference>
<evidence type="ECO:0000256" key="3">
    <source>
        <dbReference type="ARBA" id="ARBA00022777"/>
    </source>
</evidence>
<dbReference type="PANTHER" id="PTHR37419">
    <property type="entry name" value="SERINE/THREONINE-PROTEIN KINASE TOXIN HIPA"/>
    <property type="match status" value="1"/>
</dbReference>
<gene>
    <name evidence="5" type="ORF">WG219_21410</name>
</gene>
<evidence type="ECO:0000256" key="1">
    <source>
        <dbReference type="ARBA" id="ARBA00010164"/>
    </source>
</evidence>
<organism evidence="5 6">
    <name type="scientific">Ectopseudomonas mendocina</name>
    <name type="common">Pseudomonas mendocina</name>
    <dbReference type="NCBI Taxonomy" id="300"/>
    <lineage>
        <taxon>Bacteria</taxon>
        <taxon>Pseudomonadati</taxon>
        <taxon>Pseudomonadota</taxon>
        <taxon>Gammaproteobacteria</taxon>
        <taxon>Pseudomonadales</taxon>
        <taxon>Pseudomonadaceae</taxon>
        <taxon>Ectopseudomonas</taxon>
    </lineage>
</organism>
<dbReference type="InterPro" id="IPR012893">
    <property type="entry name" value="HipA-like_C"/>
</dbReference>
<comment type="similarity">
    <text evidence="1">Belongs to the HipA Ser/Thr kinase family.</text>
</comment>
<reference evidence="5 6" key="1">
    <citation type="submission" date="2024-03" db="EMBL/GenBank/DDBJ databases">
        <title>Complete genome of BD2.</title>
        <authorList>
            <person name="Cao G."/>
        </authorList>
    </citation>
    <scope>NUCLEOTIDE SEQUENCE [LARGE SCALE GENOMIC DNA]</scope>
    <source>
        <strain evidence="5 6">BD2</strain>
    </source>
</reference>
<dbReference type="EMBL" id="CP148074">
    <property type="protein sequence ID" value="WXL25817.1"/>
    <property type="molecule type" value="Genomic_DNA"/>
</dbReference>
<keyword evidence="6" id="KW-1185">Reference proteome</keyword>
<evidence type="ECO:0000313" key="6">
    <source>
        <dbReference type="Proteomes" id="UP001476583"/>
    </source>
</evidence>